<protein>
    <submittedName>
        <fullName evidence="1">ARAD1C40260p</fullName>
    </submittedName>
</protein>
<name>A0A060T3X8_BLAAD</name>
<dbReference type="PhylomeDB" id="A0A060T3X8"/>
<reference evidence="1" key="1">
    <citation type="submission" date="2014-02" db="EMBL/GenBank/DDBJ databases">
        <authorList>
            <person name="Genoscope - CEA"/>
        </authorList>
    </citation>
    <scope>NUCLEOTIDE SEQUENCE</scope>
    <source>
        <strain evidence="1">LS3</strain>
    </source>
</reference>
<accession>A0A060T3X8</accession>
<dbReference type="AlphaFoldDB" id="A0A060T3X8"/>
<organism evidence="1">
    <name type="scientific">Blastobotrys adeninivorans</name>
    <name type="common">Yeast</name>
    <name type="synonym">Arxula adeninivorans</name>
    <dbReference type="NCBI Taxonomy" id="409370"/>
    <lineage>
        <taxon>Eukaryota</taxon>
        <taxon>Fungi</taxon>
        <taxon>Dikarya</taxon>
        <taxon>Ascomycota</taxon>
        <taxon>Saccharomycotina</taxon>
        <taxon>Dipodascomycetes</taxon>
        <taxon>Dipodascales</taxon>
        <taxon>Trichomonascaceae</taxon>
        <taxon>Blastobotrys</taxon>
    </lineage>
</organism>
<proteinExistence type="predicted"/>
<dbReference type="EMBL" id="HG937693">
    <property type="protein sequence ID" value="CDP35648.1"/>
    <property type="molecule type" value="Genomic_DNA"/>
</dbReference>
<dbReference type="PANTHER" id="PTHR42055:SF1">
    <property type="entry name" value="YALI0E03476P"/>
    <property type="match status" value="1"/>
</dbReference>
<reference evidence="1" key="2">
    <citation type="submission" date="2014-06" db="EMBL/GenBank/DDBJ databases">
        <title>The complete genome of Blastobotrys (Arxula) adeninivorans LS3 - a yeast of biotechnological interest.</title>
        <authorList>
            <person name="Kunze G."/>
            <person name="Gaillardin C."/>
            <person name="Czernicka M."/>
            <person name="Durrens P."/>
            <person name="Martin T."/>
            <person name="Boer E."/>
            <person name="Gabaldon T."/>
            <person name="Cruz J."/>
            <person name="Talla E."/>
            <person name="Marck C."/>
            <person name="Goffeau A."/>
            <person name="Barbe V."/>
            <person name="Baret P."/>
            <person name="Baronian K."/>
            <person name="Beier S."/>
            <person name="Bleykasten C."/>
            <person name="Bode R."/>
            <person name="Casaregola S."/>
            <person name="Despons L."/>
            <person name="Fairhead C."/>
            <person name="Giersberg M."/>
            <person name="Gierski P."/>
            <person name="Hahnel U."/>
            <person name="Hartmann A."/>
            <person name="Jankowska D."/>
            <person name="Jubin C."/>
            <person name="Jung P."/>
            <person name="Lafontaine I."/>
            <person name="Leh-Louis V."/>
            <person name="Lemaire M."/>
            <person name="Marcet-Houben M."/>
            <person name="Mascher M."/>
            <person name="Morel G."/>
            <person name="Richard G.-F."/>
            <person name="Riechen J."/>
            <person name="Sacerdot C."/>
            <person name="Sarkar A."/>
            <person name="Savel G."/>
            <person name="Schacherer J."/>
            <person name="Sherman D."/>
            <person name="Straub M.-L."/>
            <person name="Stein N."/>
            <person name="Thierry A."/>
            <person name="Trautwein-Schult A."/>
            <person name="Westhof E."/>
            <person name="Worch S."/>
            <person name="Dujon B."/>
            <person name="Souciet J.-L."/>
            <person name="Wincker P."/>
            <person name="Scholz U."/>
            <person name="Neuveglise N."/>
        </authorList>
    </citation>
    <scope>NUCLEOTIDE SEQUENCE</scope>
    <source>
        <strain evidence="1">LS3</strain>
    </source>
</reference>
<sequence>MALFRRRFLLRQVLVAAIILMGLTILLGGNIGRVRLPGMPFSTVDQRIGEVVQNITEGVYFGIDPRDYPWRNEPDPLDHGAPSPDRCPIYTYVDRKSEYKDNRAVIEVWKRAWWAAGFDPRVLTRKDCEKHPEYEGYEDDGALTASYRKRHRKWFAWAANGAGVYAHYHILPLNWQDSETAELLRSCSFDDPLLFEGMNENLAVAGPNNLDAVVRQARHSMGSSEKVLDQFDRIPQDFAIFYDKKRLKYMIGDKDANVQQIAEIMDAHLHQAFLAKYPKGIAIVNPLRGMGISSDVADALEAPARMFSQRILSCPTTEYADTCPPSQENVVAAKILLDKKVPIVGSSYAVCGNPCSKGAPAIPVTSLMSLPLRESGYFSLVSVPHPFVSLAALNADASVGATEARAHELRDEWLRILTSSYLPQSSLVGSGPRLMLARDSAFQVPTLSDSVWFPWDAEWGFVNNVPDGDEKIEWDLGFGLAKINPAKNFTSPVLNSANARVTTNDGKKDNNVSAVENWNSYHHDLWSFVKAVYDVKNDELNTVLDSGVFD</sequence>
<evidence type="ECO:0000313" key="1">
    <source>
        <dbReference type="EMBL" id="CDP35648.1"/>
    </source>
</evidence>
<dbReference type="PANTHER" id="PTHR42055">
    <property type="entry name" value="YALI0E03476P"/>
    <property type="match status" value="1"/>
</dbReference>
<gene>
    <name evidence="1" type="ORF">GNLVRS02_ARAD1C40260g</name>
</gene>